<dbReference type="RefSeq" id="WP_165290370.1">
    <property type="nucleotide sequence ID" value="NZ_JACOIJ010000005.1"/>
</dbReference>
<evidence type="ECO:0000313" key="2">
    <source>
        <dbReference type="Proteomes" id="UP000651271"/>
    </source>
</evidence>
<keyword evidence="2" id="KW-1185">Reference proteome</keyword>
<protein>
    <submittedName>
        <fullName evidence="1">Uncharacterized protein</fullName>
    </submittedName>
</protein>
<accession>A0ABR7YBY5</accession>
<dbReference type="Proteomes" id="UP000651271">
    <property type="component" value="Unassembled WGS sequence"/>
</dbReference>
<evidence type="ECO:0000313" key="1">
    <source>
        <dbReference type="EMBL" id="MBD1428817.1"/>
    </source>
</evidence>
<proteinExistence type="predicted"/>
<sequence length="66" mass="7690">METNIEQLKYDKGEILSFYLTKGNIDDRNLKHMMDNEKALHNLPIHLFTQTNFYLPITADFGGMAK</sequence>
<reference evidence="1 2" key="1">
    <citation type="submission" date="2020-08" db="EMBL/GenBank/DDBJ databases">
        <title>Sphingobacterium sp. DN04309 isolated from aquaculture water.</title>
        <authorList>
            <person name="Zhang M."/>
        </authorList>
    </citation>
    <scope>NUCLEOTIDE SEQUENCE [LARGE SCALE GENOMIC DNA]</scope>
    <source>
        <strain evidence="1 2">DN04309</strain>
    </source>
</reference>
<comment type="caution">
    <text evidence="1">The sequence shown here is derived from an EMBL/GenBank/DDBJ whole genome shotgun (WGS) entry which is preliminary data.</text>
</comment>
<gene>
    <name evidence="1" type="ORF">H8B04_04395</name>
</gene>
<organism evidence="1 2">
    <name type="scientific">Sphingobacterium litopenaei</name>
    <dbReference type="NCBI Taxonomy" id="2763500"/>
    <lineage>
        <taxon>Bacteria</taxon>
        <taxon>Pseudomonadati</taxon>
        <taxon>Bacteroidota</taxon>
        <taxon>Sphingobacteriia</taxon>
        <taxon>Sphingobacteriales</taxon>
        <taxon>Sphingobacteriaceae</taxon>
        <taxon>Sphingobacterium</taxon>
    </lineage>
</organism>
<dbReference type="EMBL" id="JACOIJ010000005">
    <property type="protein sequence ID" value="MBD1428817.1"/>
    <property type="molecule type" value="Genomic_DNA"/>
</dbReference>
<name>A0ABR7YBY5_9SPHI</name>